<sequence length="80" mass="9295">MNHQELLLAAEVAKICRKIQNMDKTKYAETIEHEPNREELLEKWIAEHPTSSFVPKAYAFLKKVAAEITRIESDIIDSRL</sequence>
<organism evidence="1 2">
    <name type="scientific">Duganella phyllosphaerae</name>
    <dbReference type="NCBI Taxonomy" id="762836"/>
    <lineage>
        <taxon>Bacteria</taxon>
        <taxon>Pseudomonadati</taxon>
        <taxon>Pseudomonadota</taxon>
        <taxon>Betaproteobacteria</taxon>
        <taxon>Burkholderiales</taxon>
        <taxon>Oxalobacteraceae</taxon>
        <taxon>Telluria group</taxon>
        <taxon>Duganella</taxon>
    </lineage>
</organism>
<dbReference type="RefSeq" id="WP_070252233.1">
    <property type="nucleotide sequence ID" value="NZ_LROM01000156.1"/>
</dbReference>
<keyword evidence="2" id="KW-1185">Reference proteome</keyword>
<evidence type="ECO:0000313" key="1">
    <source>
        <dbReference type="EMBL" id="OEZ90702.1"/>
    </source>
</evidence>
<reference evidence="2" key="1">
    <citation type="journal article" date="2016" name="Front. Microbiol.">
        <title>Molecular Keys to the Janthinobacterium and Duganella spp. Interaction with the Plant Pathogen Fusarium graminearum.</title>
        <authorList>
            <person name="Haack F.S."/>
            <person name="Poehlein A."/>
            <person name="Kroger C."/>
            <person name="Voigt C.A."/>
            <person name="Piepenbring M."/>
            <person name="Bode H.B."/>
            <person name="Daniel R."/>
            <person name="Schafer W."/>
            <person name="Streit W.R."/>
        </authorList>
    </citation>
    <scope>NUCLEOTIDE SEQUENCE [LARGE SCALE GENOMIC DNA]</scope>
    <source>
        <strain evidence="2">T54</strain>
    </source>
</reference>
<dbReference type="AlphaFoldDB" id="A0A1E7W4P1"/>
<protein>
    <submittedName>
        <fullName evidence="1">Uncharacterized protein</fullName>
    </submittedName>
</protein>
<name>A0A1E7W4P1_9BURK</name>
<dbReference type="Proteomes" id="UP000175989">
    <property type="component" value="Unassembled WGS sequence"/>
</dbReference>
<gene>
    <name evidence="1" type="ORF">DUPY_53090</name>
</gene>
<accession>A0A1E7W4P1</accession>
<comment type="caution">
    <text evidence="1">The sequence shown here is derived from an EMBL/GenBank/DDBJ whole genome shotgun (WGS) entry which is preliminary data.</text>
</comment>
<evidence type="ECO:0000313" key="2">
    <source>
        <dbReference type="Proteomes" id="UP000175989"/>
    </source>
</evidence>
<dbReference type="EMBL" id="LROM01000156">
    <property type="protein sequence ID" value="OEZ90702.1"/>
    <property type="molecule type" value="Genomic_DNA"/>
</dbReference>
<proteinExistence type="predicted"/>